<evidence type="ECO:0000256" key="5">
    <source>
        <dbReference type="ARBA" id="ARBA00022729"/>
    </source>
</evidence>
<keyword evidence="4 8" id="KW-0245">EGF-like domain</keyword>
<dbReference type="SUPFAM" id="SSF53300">
    <property type="entry name" value="vWA-like"/>
    <property type="match status" value="1"/>
</dbReference>
<protein>
    <recommendedName>
        <fullName evidence="14">Uromodulin</fullName>
    </recommendedName>
</protein>
<proteinExistence type="predicted"/>
<dbReference type="InterPro" id="IPR009030">
    <property type="entry name" value="Growth_fac_rcpt_cys_sf"/>
</dbReference>
<evidence type="ECO:0000256" key="1">
    <source>
        <dbReference type="ARBA" id="ARBA00004138"/>
    </source>
</evidence>
<evidence type="ECO:0000313" key="12">
    <source>
        <dbReference type="EMBL" id="CAJ0945421.1"/>
    </source>
</evidence>
<dbReference type="InterPro" id="IPR024731">
    <property type="entry name" value="NELL2-like_EGF"/>
</dbReference>
<dbReference type="Pfam" id="PF25106">
    <property type="entry name" value="VWA_4"/>
    <property type="match status" value="1"/>
</dbReference>
<dbReference type="InterPro" id="IPR055355">
    <property type="entry name" value="ZP-C"/>
</dbReference>
<evidence type="ECO:0000259" key="10">
    <source>
        <dbReference type="PROSITE" id="PS50026"/>
    </source>
</evidence>
<organism evidence="12 13">
    <name type="scientific">Ranitomeya imitator</name>
    <name type="common">mimic poison frog</name>
    <dbReference type="NCBI Taxonomy" id="111125"/>
    <lineage>
        <taxon>Eukaryota</taxon>
        <taxon>Metazoa</taxon>
        <taxon>Chordata</taxon>
        <taxon>Craniata</taxon>
        <taxon>Vertebrata</taxon>
        <taxon>Euteleostomi</taxon>
        <taxon>Amphibia</taxon>
        <taxon>Batrachia</taxon>
        <taxon>Anura</taxon>
        <taxon>Neobatrachia</taxon>
        <taxon>Hyloidea</taxon>
        <taxon>Dendrobatidae</taxon>
        <taxon>Dendrobatinae</taxon>
        <taxon>Ranitomeya</taxon>
    </lineage>
</organism>
<dbReference type="Pfam" id="PF07645">
    <property type="entry name" value="EGF_CA"/>
    <property type="match status" value="3"/>
</dbReference>
<feature type="chain" id="PRO_5046412657" description="Uromodulin" evidence="9">
    <location>
        <begin position="23"/>
        <end position="913"/>
    </location>
</feature>
<feature type="domain" description="EGF-like" evidence="10">
    <location>
        <begin position="402"/>
        <end position="443"/>
    </location>
</feature>
<keyword evidence="5 9" id="KW-0732">Signal</keyword>
<dbReference type="SMART" id="SM00241">
    <property type="entry name" value="ZP"/>
    <property type="match status" value="1"/>
</dbReference>
<dbReference type="PROSITE" id="PS01186">
    <property type="entry name" value="EGF_2"/>
    <property type="match status" value="2"/>
</dbReference>
<dbReference type="Pfam" id="PF00100">
    <property type="entry name" value="Zona_pellucida"/>
    <property type="match status" value="1"/>
</dbReference>
<dbReference type="PROSITE" id="PS00010">
    <property type="entry name" value="ASX_HYDROXYL"/>
    <property type="match status" value="2"/>
</dbReference>
<dbReference type="PANTHER" id="PTHR14002:SF40">
    <property type="entry name" value="UROMODULIN"/>
    <property type="match status" value="1"/>
</dbReference>
<evidence type="ECO:0000256" key="8">
    <source>
        <dbReference type="PROSITE-ProRule" id="PRU00076"/>
    </source>
</evidence>
<dbReference type="Gene3D" id="2.60.40.3210">
    <property type="entry name" value="Zona pellucida, ZP-N domain"/>
    <property type="match status" value="1"/>
</dbReference>
<keyword evidence="6" id="KW-0677">Repeat</keyword>
<dbReference type="PROSITE" id="PS51034">
    <property type="entry name" value="ZP_2"/>
    <property type="match status" value="1"/>
</dbReference>
<evidence type="ECO:0000256" key="7">
    <source>
        <dbReference type="ARBA" id="ARBA00023157"/>
    </source>
</evidence>
<dbReference type="Pfam" id="PF23283">
    <property type="entry name" value="D8C_UMOD"/>
    <property type="match status" value="1"/>
</dbReference>
<name>A0ABN9LM09_9NEOB</name>
<keyword evidence="3" id="KW-0964">Secreted</keyword>
<dbReference type="SMART" id="SM00181">
    <property type="entry name" value="EGF"/>
    <property type="match status" value="4"/>
</dbReference>
<dbReference type="Gene3D" id="2.10.25.10">
    <property type="entry name" value="Laminin"/>
    <property type="match status" value="3"/>
</dbReference>
<dbReference type="InterPro" id="IPR042235">
    <property type="entry name" value="ZP-C_dom"/>
</dbReference>
<evidence type="ECO:0000256" key="3">
    <source>
        <dbReference type="ARBA" id="ARBA00022525"/>
    </source>
</evidence>
<dbReference type="InterPro" id="IPR056861">
    <property type="entry name" value="HMCN1-like_VWA"/>
</dbReference>
<dbReference type="Gene3D" id="3.40.50.410">
    <property type="entry name" value="von Willebrand factor, type A domain"/>
    <property type="match status" value="1"/>
</dbReference>
<sequence>MEMLTRLQVKFFLLSLFHFGLAFSVPGIADNKRSCATQTESSSLTYLVDTTGSMYDDFLELKAVNSWLLERVTARFPCGVRQYTMVEFNDPTVGPVRITQSHKEFDDFFNRLVATGGGNCPELAMQGLKLALENTPPNSFILVLTDASALDYWNTDLINRIYSLLASSRSQVFFLITGLCGSINDADFLIYREISAASFGHVFQVSLSDLNKVFHYLDLTLSRPLNSSARLFSGEFTEGSNSGSFAIEDNFTSLIITADGVIYSIQVLGPDSVELPLKPIVSELWGSMYLLKNPRHGIWTVKINGGSRCSLRVEGLKATNISSAGDCSKCHPSATCEEYFGSMECNCKDGFIGDGFNCSDIDECAYSWSNNCSTGMCQNTIGSYTCACPSGFIFSSEGCCVDLDECSSPELNSCHSSASCTNHHGSYSCVCPNGYFGDGFHCEVDECKNGACGPGTECIKSLGSYRCSDPCSDHTVLDEPWRSTSNMHYYPLNCDDSKKGWYRFIGSGGVRMPESCAPEYGCGTHAGIWLSGKHPMQSDVIVTQSVCASWTGSCCLWSSSVQIKVCPGGYHVYKLEGTPSNACALSYCTDPSTATNNSLCAADEEWKIKDGVYGCYCKDEYEVTALADIRPALTCDVYDMRAVFQKCQLTSLDFNANSVTLRDGECFGFRDDPSMNTFTVTSPIRAGACGLQIIANTTHVTYISALHLMLESTGVITRDEELTVTIYCAYVLDMMVSLNMAVNPFFSSTNITVGGTGQFTAYMALYKDSSYTTPYEGTEVALSTKSMLYVGVFVHGGDAFDYVLVMRTCYATPSPNADDPLKYYIIQDSHLGLPFVFDTVLTNKTQPLAYQKMSCSGSRSQSSAAEASYQLSLGPIHREDEVIVTPPSGSIGTQESPALVGFALLLITQVWFG</sequence>
<dbReference type="EMBL" id="CAUEEQ010023997">
    <property type="protein sequence ID" value="CAJ0945421.1"/>
    <property type="molecule type" value="Genomic_DNA"/>
</dbReference>
<evidence type="ECO:0000259" key="11">
    <source>
        <dbReference type="PROSITE" id="PS51034"/>
    </source>
</evidence>
<dbReference type="InterPro" id="IPR001507">
    <property type="entry name" value="ZP_dom"/>
</dbReference>
<dbReference type="CDD" id="cd00054">
    <property type="entry name" value="EGF_CA"/>
    <property type="match status" value="2"/>
</dbReference>
<dbReference type="Gene3D" id="2.60.40.4100">
    <property type="entry name" value="Zona pellucida, ZP-C domain"/>
    <property type="match status" value="1"/>
</dbReference>
<comment type="caution">
    <text evidence="12">The sequence shown here is derived from an EMBL/GenBank/DDBJ whole genome shotgun (WGS) entry which is preliminary data.</text>
</comment>
<feature type="domain" description="ZP" evidence="11">
    <location>
        <begin position="634"/>
        <end position="901"/>
    </location>
</feature>
<dbReference type="InterPro" id="IPR018097">
    <property type="entry name" value="EGF_Ca-bd_CS"/>
</dbReference>
<evidence type="ECO:0000313" key="13">
    <source>
        <dbReference type="Proteomes" id="UP001176940"/>
    </source>
</evidence>
<dbReference type="InterPro" id="IPR036465">
    <property type="entry name" value="vWFA_dom_sf"/>
</dbReference>
<comment type="caution">
    <text evidence="8">Lacks conserved residue(s) required for the propagation of feature annotation.</text>
</comment>
<dbReference type="InterPro" id="IPR049883">
    <property type="entry name" value="NOTCH1_EGF-like"/>
</dbReference>
<evidence type="ECO:0000256" key="4">
    <source>
        <dbReference type="ARBA" id="ARBA00022536"/>
    </source>
</evidence>
<dbReference type="Proteomes" id="UP001176940">
    <property type="component" value="Unassembled WGS sequence"/>
</dbReference>
<dbReference type="InterPro" id="IPR000152">
    <property type="entry name" value="EGF-type_Asp/Asn_hydroxyl_site"/>
</dbReference>
<evidence type="ECO:0000256" key="2">
    <source>
        <dbReference type="ARBA" id="ARBA00004613"/>
    </source>
</evidence>
<comment type="subcellular location">
    <subcellularLocation>
        <location evidence="1">Cell projection</location>
        <location evidence="1">Cilium</location>
    </subcellularLocation>
    <subcellularLocation>
        <location evidence="2">Secreted</location>
    </subcellularLocation>
</comment>
<feature type="signal peptide" evidence="9">
    <location>
        <begin position="1"/>
        <end position="22"/>
    </location>
</feature>
<gene>
    <name evidence="12" type="ORF">RIMI_LOCUS10883607</name>
</gene>
<accession>A0ABN9LM09</accession>
<dbReference type="Pfam" id="PF12947">
    <property type="entry name" value="EGF_3"/>
    <property type="match status" value="1"/>
</dbReference>
<dbReference type="SMART" id="SM00179">
    <property type="entry name" value="EGF_CA"/>
    <property type="match status" value="4"/>
</dbReference>
<dbReference type="InterPro" id="IPR057774">
    <property type="entry name" value="D8C_UMOD/GP2/OIT3-like"/>
</dbReference>
<dbReference type="PROSITE" id="PS01187">
    <property type="entry name" value="EGF_CA"/>
    <property type="match status" value="1"/>
</dbReference>
<feature type="domain" description="EGF-like" evidence="10">
    <location>
        <begin position="360"/>
        <end position="397"/>
    </location>
</feature>
<dbReference type="SUPFAM" id="SSF57184">
    <property type="entry name" value="Growth factor receptor domain"/>
    <property type="match status" value="1"/>
</dbReference>
<evidence type="ECO:0000256" key="9">
    <source>
        <dbReference type="SAM" id="SignalP"/>
    </source>
</evidence>
<keyword evidence="13" id="KW-1185">Reference proteome</keyword>
<dbReference type="PANTHER" id="PTHR14002">
    <property type="entry name" value="ENDOGLIN/TGF-BETA RECEPTOR TYPE III"/>
    <property type="match status" value="1"/>
</dbReference>
<evidence type="ECO:0000256" key="6">
    <source>
        <dbReference type="ARBA" id="ARBA00022737"/>
    </source>
</evidence>
<evidence type="ECO:0008006" key="14">
    <source>
        <dbReference type="Google" id="ProtNLM"/>
    </source>
</evidence>
<keyword evidence="7" id="KW-1015">Disulfide bond</keyword>
<dbReference type="InterPro" id="IPR000742">
    <property type="entry name" value="EGF"/>
</dbReference>
<dbReference type="InterPro" id="IPR001881">
    <property type="entry name" value="EGF-like_Ca-bd_dom"/>
</dbReference>
<dbReference type="PROSITE" id="PS50026">
    <property type="entry name" value="EGF_3"/>
    <property type="match status" value="2"/>
</dbReference>
<reference evidence="12" key="1">
    <citation type="submission" date="2023-07" db="EMBL/GenBank/DDBJ databases">
        <authorList>
            <person name="Stuckert A."/>
        </authorList>
    </citation>
    <scope>NUCLEOTIDE SEQUENCE</scope>
</reference>